<dbReference type="EMBL" id="JACIGI010000026">
    <property type="protein sequence ID" value="MBB4287066.1"/>
    <property type="molecule type" value="Genomic_DNA"/>
</dbReference>
<feature type="domain" description="HAMP" evidence="6">
    <location>
        <begin position="303"/>
        <end position="356"/>
    </location>
</feature>
<comment type="caution">
    <text evidence="7">The sequence shown here is derived from an EMBL/GenBank/DDBJ whole genome shotgun (WGS) entry which is preliminary data.</text>
</comment>
<dbReference type="PROSITE" id="PS50111">
    <property type="entry name" value="CHEMOTAXIS_TRANSDUC_2"/>
    <property type="match status" value="1"/>
</dbReference>
<dbReference type="Gene3D" id="1.20.120.30">
    <property type="entry name" value="Aspartate receptor, ligand-binding domain"/>
    <property type="match status" value="1"/>
</dbReference>
<dbReference type="SUPFAM" id="SSF103190">
    <property type="entry name" value="Sensory domain-like"/>
    <property type="match status" value="1"/>
</dbReference>
<evidence type="ECO:0000256" key="2">
    <source>
        <dbReference type="ARBA" id="ARBA00029447"/>
    </source>
</evidence>
<dbReference type="AlphaFoldDB" id="A0A7W6S1N1"/>
<dbReference type="Gene3D" id="6.10.340.10">
    <property type="match status" value="1"/>
</dbReference>
<dbReference type="InterPro" id="IPR003660">
    <property type="entry name" value="HAMP_dom"/>
</dbReference>
<dbReference type="CDD" id="cd11386">
    <property type="entry name" value="MCP_signal"/>
    <property type="match status" value="1"/>
</dbReference>
<evidence type="ECO:0000313" key="7">
    <source>
        <dbReference type="EMBL" id="MBB4287066.1"/>
    </source>
</evidence>
<evidence type="ECO:0000259" key="5">
    <source>
        <dbReference type="PROSITE" id="PS50111"/>
    </source>
</evidence>
<dbReference type="Pfam" id="PF14827">
    <property type="entry name" value="dCache_3"/>
    <property type="match status" value="1"/>
</dbReference>
<evidence type="ECO:0000259" key="6">
    <source>
        <dbReference type="PROSITE" id="PS50885"/>
    </source>
</evidence>
<dbReference type="PANTHER" id="PTHR32089:SF112">
    <property type="entry name" value="LYSOZYME-LIKE PROTEIN-RELATED"/>
    <property type="match status" value="1"/>
</dbReference>
<dbReference type="PANTHER" id="PTHR32089">
    <property type="entry name" value="METHYL-ACCEPTING CHEMOTAXIS PROTEIN MCPB"/>
    <property type="match status" value="1"/>
</dbReference>
<dbReference type="InterPro" id="IPR025991">
    <property type="entry name" value="Chemoreceptor_zinc-bind_dom"/>
</dbReference>
<dbReference type="InterPro" id="IPR004089">
    <property type="entry name" value="MCPsignal_dom"/>
</dbReference>
<dbReference type="InterPro" id="IPR029151">
    <property type="entry name" value="Sensor-like_sf"/>
</dbReference>
<dbReference type="GO" id="GO:0016020">
    <property type="term" value="C:membrane"/>
    <property type="evidence" value="ECO:0007669"/>
    <property type="project" value="InterPro"/>
</dbReference>
<dbReference type="SMART" id="SM00304">
    <property type="entry name" value="HAMP"/>
    <property type="match status" value="2"/>
</dbReference>
<name>A0A7W6S1N1_9PROT</name>
<keyword evidence="1 3" id="KW-0807">Transducer</keyword>
<feature type="domain" description="Methyl-accepting transducer" evidence="5">
    <location>
        <begin position="385"/>
        <end position="621"/>
    </location>
</feature>
<evidence type="ECO:0000256" key="1">
    <source>
        <dbReference type="ARBA" id="ARBA00023224"/>
    </source>
</evidence>
<reference evidence="7 8" key="1">
    <citation type="submission" date="2020-08" db="EMBL/GenBank/DDBJ databases">
        <title>Genome sequencing of Purple Non-Sulfur Bacteria from various extreme environments.</title>
        <authorList>
            <person name="Mayer M."/>
        </authorList>
    </citation>
    <scope>NUCLEOTIDE SEQUENCE [LARGE SCALE GENOMIC DNA]</scope>
    <source>
        <strain evidence="7 8">JA135</strain>
    </source>
</reference>
<keyword evidence="8" id="KW-1185">Reference proteome</keyword>
<comment type="similarity">
    <text evidence="2">Belongs to the methyl-accepting chemotaxis (MCP) protein family.</text>
</comment>
<dbReference type="Pfam" id="PF00015">
    <property type="entry name" value="MCPsignal"/>
    <property type="match status" value="1"/>
</dbReference>
<dbReference type="Proteomes" id="UP000555728">
    <property type="component" value="Unassembled WGS sequence"/>
</dbReference>
<evidence type="ECO:0000256" key="3">
    <source>
        <dbReference type="PROSITE-ProRule" id="PRU00284"/>
    </source>
</evidence>
<dbReference type="RefSeq" id="WP_184436444.1">
    <property type="nucleotide sequence ID" value="NZ_JACIGI010000026.1"/>
</dbReference>
<dbReference type="InterPro" id="IPR029150">
    <property type="entry name" value="dCache_3"/>
</dbReference>
<dbReference type="SMART" id="SM00283">
    <property type="entry name" value="MA"/>
    <property type="match status" value="1"/>
</dbReference>
<dbReference type="Gene3D" id="1.10.287.950">
    <property type="entry name" value="Methyl-accepting chemotaxis protein"/>
    <property type="match status" value="1"/>
</dbReference>
<dbReference type="Pfam" id="PF13682">
    <property type="entry name" value="CZB"/>
    <property type="match status" value="1"/>
</dbReference>
<sequence length="786" mass="83643">MNILARLVLALGGVSLIAAVAVAVVFTLFMERLTDQAAEQQLASLFSRLDTSLAAEGERALSLATVVAENPTASAAFDAGDREALLAMYRPAFERMRDDFGVRQFQFHTPPATSFVRIHKPEKFGDDLSGFRKTVVAANQERTPIRGLERGVAGLGMRGVSPVFHDGAHVGSVEFGLSFGQPFFESFAAATGARVGLYLQTDGGTFEPFASTDANGRRYLTDTDLAAALDGTPVTEEITDGDITLALMARPVQDYRGRNIGVATIALDATPFHERMADARWLAVIATVAALLGALVIGTLIARGIAGPVQLVTDALVRLSKRDYTVALPDAKGRGELPRMIRALKDFREKAQEVDAAQRSHAARVADLERQAHDVASQARLNLRGTVSAAIQSNEAMITLAHMMYEVKTANTQTQTVASAVEQMEASTREISGTSEQAAHDAESARTAAGEGVTGAGKAVESMEDIYTAVRGAADRVDTLAEASAQIGEIVQQIEDIADQTNLLALNATIEAARAGDAGKGFAVVANEVKSLASQTARATEDIRGRIATLRDEIATIVEAMDTGARAVEDGRGVISGLGGQLEGIAGGISGVTEKMQAIAHLLGQQTQSARDIASGTAAIADVSGRNTEEVQQAIDSMDDATGVLNEQVNRFASLAGSLVMVEVAKNDHVLFKKRIVDTVIGRDTWKAEEIPDHTACRLGTWYKEVTIPELRNHPAYRDLDAPHAEVHRHGREAVRKAAAGDMDGALQSLDALNTASHAVVNRLNDLSAVVEGMEDRRLKEEAQAL</sequence>
<evidence type="ECO:0000313" key="8">
    <source>
        <dbReference type="Proteomes" id="UP000555728"/>
    </source>
</evidence>
<proteinExistence type="inferred from homology"/>
<accession>A0A7W6S1N1</accession>
<dbReference type="PROSITE" id="PS50885">
    <property type="entry name" value="HAMP"/>
    <property type="match status" value="1"/>
</dbReference>
<dbReference type="Gene3D" id="3.30.450.20">
    <property type="entry name" value="PAS domain"/>
    <property type="match status" value="1"/>
</dbReference>
<gene>
    <name evidence="7" type="ORF">GGD88_002810</name>
</gene>
<dbReference type="SUPFAM" id="SSF58104">
    <property type="entry name" value="Methyl-accepting chemotaxis protein (MCP) signaling domain"/>
    <property type="match status" value="1"/>
</dbReference>
<evidence type="ECO:0000256" key="4">
    <source>
        <dbReference type="SAM" id="MobiDB-lite"/>
    </source>
</evidence>
<dbReference type="GO" id="GO:0007165">
    <property type="term" value="P:signal transduction"/>
    <property type="evidence" value="ECO:0007669"/>
    <property type="project" value="UniProtKB-KW"/>
</dbReference>
<organism evidence="7 8">
    <name type="scientific">Roseospira goensis</name>
    <dbReference type="NCBI Taxonomy" id="391922"/>
    <lineage>
        <taxon>Bacteria</taxon>
        <taxon>Pseudomonadati</taxon>
        <taxon>Pseudomonadota</taxon>
        <taxon>Alphaproteobacteria</taxon>
        <taxon>Rhodospirillales</taxon>
        <taxon>Rhodospirillaceae</taxon>
        <taxon>Roseospira</taxon>
    </lineage>
</organism>
<feature type="region of interest" description="Disordered" evidence="4">
    <location>
        <begin position="430"/>
        <end position="453"/>
    </location>
</feature>
<protein>
    <submittedName>
        <fullName evidence="7">Methyl-accepting chemotaxis protein</fullName>
    </submittedName>
</protein>